<dbReference type="InterPro" id="IPR035899">
    <property type="entry name" value="DBL_dom_sf"/>
</dbReference>
<evidence type="ECO:0000256" key="1">
    <source>
        <dbReference type="ARBA" id="ARBA00022443"/>
    </source>
</evidence>
<dbReference type="SMART" id="SM00325">
    <property type="entry name" value="RhoGEF"/>
    <property type="match status" value="1"/>
</dbReference>
<dbReference type="GO" id="GO:0016358">
    <property type="term" value="P:dendrite development"/>
    <property type="evidence" value="ECO:0007669"/>
    <property type="project" value="TreeGrafter"/>
</dbReference>
<dbReference type="EMBL" id="QRBI01000093">
    <property type="protein sequence ID" value="RMC22040.1"/>
    <property type="molecule type" value="Genomic_DNA"/>
</dbReference>
<dbReference type="SUPFAM" id="SSF50044">
    <property type="entry name" value="SH3-domain"/>
    <property type="match status" value="1"/>
</dbReference>
<dbReference type="PANTHER" id="PTHR22826">
    <property type="entry name" value="RHO GUANINE EXCHANGE FACTOR-RELATED"/>
    <property type="match status" value="1"/>
</dbReference>
<dbReference type="PANTHER" id="PTHR22826:SF146">
    <property type="entry name" value="PROTO-ONCOGENE DBL"/>
    <property type="match status" value="1"/>
</dbReference>
<evidence type="ECO:0000256" key="4">
    <source>
        <dbReference type="SAM" id="MobiDB-lite"/>
    </source>
</evidence>
<dbReference type="Pfam" id="PF00621">
    <property type="entry name" value="RhoGEF"/>
    <property type="match status" value="1"/>
</dbReference>
<protein>
    <recommendedName>
        <fullName evidence="10">SH3 domain-containing protein</fullName>
    </recommendedName>
</protein>
<dbReference type="InterPro" id="IPR035532">
    <property type="entry name" value="DBS_SH3"/>
</dbReference>
<dbReference type="SUPFAM" id="SSF58069">
    <property type="entry name" value="Virus ectodomain"/>
    <property type="match status" value="1"/>
</dbReference>
<keyword evidence="5" id="KW-0812">Transmembrane</keyword>
<keyword evidence="9" id="KW-1185">Reference proteome</keyword>
<dbReference type="CDD" id="cd00160">
    <property type="entry name" value="RhoGEF"/>
    <property type="match status" value="1"/>
</dbReference>
<keyword evidence="5" id="KW-1133">Transmembrane helix</keyword>
<dbReference type="CDD" id="cd09949">
    <property type="entry name" value="RSV-like_HR1-HR2"/>
    <property type="match status" value="1"/>
</dbReference>
<evidence type="ECO:0000256" key="2">
    <source>
        <dbReference type="ARBA" id="ARBA00022658"/>
    </source>
</evidence>
<dbReference type="Gene3D" id="1.10.287.210">
    <property type="match status" value="1"/>
</dbReference>
<dbReference type="OrthoDB" id="9838443at2759"/>
<accession>A0A3M0LGI0</accession>
<dbReference type="InterPro" id="IPR008919">
    <property type="entry name" value="Retrov_capsid_N"/>
</dbReference>
<organism evidence="8 9">
    <name type="scientific">Hirundo rustica rustica</name>
    <dbReference type="NCBI Taxonomy" id="333673"/>
    <lineage>
        <taxon>Eukaryota</taxon>
        <taxon>Metazoa</taxon>
        <taxon>Chordata</taxon>
        <taxon>Craniata</taxon>
        <taxon>Vertebrata</taxon>
        <taxon>Euteleostomi</taxon>
        <taxon>Archelosauria</taxon>
        <taxon>Archosauria</taxon>
        <taxon>Dinosauria</taxon>
        <taxon>Saurischia</taxon>
        <taxon>Theropoda</taxon>
        <taxon>Coelurosauria</taxon>
        <taxon>Aves</taxon>
        <taxon>Neognathae</taxon>
        <taxon>Neoaves</taxon>
        <taxon>Telluraves</taxon>
        <taxon>Australaves</taxon>
        <taxon>Passeriformes</taxon>
        <taxon>Sylvioidea</taxon>
        <taxon>Hirundinidae</taxon>
        <taxon>Hirundo</taxon>
    </lineage>
</organism>
<dbReference type="GO" id="GO:0016032">
    <property type="term" value="P:viral process"/>
    <property type="evidence" value="ECO:0007669"/>
    <property type="project" value="InterPro"/>
</dbReference>
<dbReference type="InterPro" id="IPR018154">
    <property type="entry name" value="TLV/ENV_coat_polyprotein"/>
</dbReference>
<dbReference type="STRING" id="333673.A0A3M0LGI0"/>
<evidence type="ECO:0008006" key="10">
    <source>
        <dbReference type="Google" id="ProtNLM"/>
    </source>
</evidence>
<dbReference type="SUPFAM" id="SSF48065">
    <property type="entry name" value="DBL homology domain (DH-domain)"/>
    <property type="match status" value="1"/>
</dbReference>
<feature type="compositionally biased region" description="Polar residues" evidence="4">
    <location>
        <begin position="1026"/>
        <end position="1042"/>
    </location>
</feature>
<proteinExistence type="predicted"/>
<keyword evidence="2" id="KW-0344">Guanine-nucleotide releasing factor</keyword>
<keyword evidence="1 3" id="KW-0728">SH3 domain</keyword>
<dbReference type="Gene3D" id="1.10.375.10">
    <property type="entry name" value="Human Immunodeficiency Virus Type 1 Capsid Protein"/>
    <property type="match status" value="1"/>
</dbReference>
<dbReference type="Pfam" id="PF00429">
    <property type="entry name" value="TLV_coat"/>
    <property type="match status" value="1"/>
</dbReference>
<keyword evidence="5" id="KW-0472">Membrane</keyword>
<dbReference type="InterPro" id="IPR036028">
    <property type="entry name" value="SH3-like_dom_sf"/>
</dbReference>
<dbReference type="AlphaFoldDB" id="A0A3M0LGI0"/>
<feature type="domain" description="SH3" evidence="6">
    <location>
        <begin position="852"/>
        <end position="913"/>
    </location>
</feature>
<feature type="transmembrane region" description="Helical" evidence="5">
    <location>
        <begin position="943"/>
        <end position="961"/>
    </location>
</feature>
<dbReference type="SMART" id="SM00326">
    <property type="entry name" value="SH3"/>
    <property type="match status" value="1"/>
</dbReference>
<reference evidence="8 9" key="1">
    <citation type="submission" date="2018-07" db="EMBL/GenBank/DDBJ databases">
        <title>A high quality draft genome assembly of the barn swallow (H. rustica rustica).</title>
        <authorList>
            <person name="Formenti G."/>
            <person name="Chiara M."/>
            <person name="Poveda L."/>
            <person name="Francoijs K.-J."/>
            <person name="Bonisoli-Alquati A."/>
            <person name="Canova L."/>
            <person name="Gianfranceschi L."/>
            <person name="Horner D.S."/>
            <person name="Saino N."/>
        </authorList>
    </citation>
    <scope>NUCLEOTIDE SEQUENCE [LARGE SCALE GENOMIC DNA]</scope>
    <source>
        <strain evidence="8">Chelidonia</strain>
        <tissue evidence="8">Blood</tissue>
    </source>
</reference>
<dbReference type="Proteomes" id="UP000269221">
    <property type="component" value="Unassembled WGS sequence"/>
</dbReference>
<evidence type="ECO:0000259" key="6">
    <source>
        <dbReference type="PROSITE" id="PS50002"/>
    </source>
</evidence>
<dbReference type="InterPro" id="IPR051336">
    <property type="entry name" value="RhoGEF_Guanine_NuclExch_SF"/>
</dbReference>
<dbReference type="GO" id="GO:0005737">
    <property type="term" value="C:cytoplasm"/>
    <property type="evidence" value="ECO:0007669"/>
    <property type="project" value="TreeGrafter"/>
</dbReference>
<dbReference type="InterPro" id="IPR001452">
    <property type="entry name" value="SH3_domain"/>
</dbReference>
<evidence type="ECO:0000313" key="8">
    <source>
        <dbReference type="EMBL" id="RMC22040.1"/>
    </source>
</evidence>
<gene>
    <name evidence="8" type="ORF">DUI87_02911</name>
</gene>
<feature type="transmembrane region" description="Helical" evidence="5">
    <location>
        <begin position="708"/>
        <end position="727"/>
    </location>
</feature>
<feature type="region of interest" description="Disordered" evidence="4">
    <location>
        <begin position="969"/>
        <end position="1088"/>
    </location>
</feature>
<evidence type="ECO:0000259" key="7">
    <source>
        <dbReference type="PROSITE" id="PS50010"/>
    </source>
</evidence>
<dbReference type="PROSITE" id="PS50002">
    <property type="entry name" value="SH3"/>
    <property type="match status" value="1"/>
</dbReference>
<evidence type="ECO:0000313" key="9">
    <source>
        <dbReference type="Proteomes" id="UP000269221"/>
    </source>
</evidence>
<dbReference type="InterPro" id="IPR005166">
    <property type="entry name" value="RSV_p95_env"/>
</dbReference>
<dbReference type="CDD" id="cd11857">
    <property type="entry name" value="SH3_DBS"/>
    <property type="match status" value="1"/>
</dbReference>
<evidence type="ECO:0000256" key="3">
    <source>
        <dbReference type="PROSITE-ProRule" id="PRU00192"/>
    </source>
</evidence>
<dbReference type="GO" id="GO:0005085">
    <property type="term" value="F:guanyl-nucleotide exchange factor activity"/>
    <property type="evidence" value="ECO:0007669"/>
    <property type="project" value="UniProtKB-KW"/>
</dbReference>
<dbReference type="Gene3D" id="2.30.30.40">
    <property type="entry name" value="SH3 Domains"/>
    <property type="match status" value="1"/>
</dbReference>
<name>A0A3M0LGI0_HIRRU</name>
<evidence type="ECO:0000256" key="5">
    <source>
        <dbReference type="SAM" id="Phobius"/>
    </source>
</evidence>
<dbReference type="PROSITE" id="PS50010">
    <property type="entry name" value="DH_2"/>
    <property type="match status" value="1"/>
</dbReference>
<dbReference type="Pfam" id="PF03708">
    <property type="entry name" value="Avian_gp85"/>
    <property type="match status" value="1"/>
</dbReference>
<sequence length="1192" mass="133834">MDSISQVIHDCETCAAIKQAKRVKPLCHVINEFIETERVYVEELFTVLMGYRAEMDNPAMLILLPPVLRNRKDVLFGNMPKIYDFHNKIFLHSLENCLGAPERVGCCFLDRENFQMYEKYCPNKLRSESLWRQCSKSSFFQELLKYSTSCDGVQELQEALVAMLDLLKSVNDSMHQISITGMNAVGITDNVKGDHRKFEIWYSGPIKSEDPPPPIPILEGPQKCSDDLQLTDWHEVTREICKEENLNPLAMPVIFSQQAGGPRTWTPIPSQDMKELRKVIKDSGICSSYFKELLKNTLERTHQTLKRILSQVKRGKAQATPQKRLKKAQYVYNFLNSSAKEPDSHIYRHFLNNKKSSFTCKSTKDEFWVALAKSAGSDTICLSDTSPDKPFSTCLVGVPLPKGFDNVTFDKYWPYDDHHISPTPSQNHQTYIDNSKVDKSDLQELEILSSLTMSTCYYFHFLGENGPHLNVTPYHPVYSNMTSWCNQTKLLIYDEPHTDRFNKLPIRFPKGIWLICGDRAWQGIPSKIDGGPCAMGQLIIIAPSVKKVVKKKSRRIRSSWGHQYESNCDSDFHPWNSGESIVASIFLPQLSSSIALKQLNKLGCWLSKEVNATSTMISDLLTDEEAIRHATLQNRAAIDYLLLAHGHGCEDFEGLCCMNLSDHSVSIHKQLQELRDLASQITIDDPSWLDNLFDGLSFAPWLKELCKIGLIILIVVIVVLVAVPCILQCVKKVMSKTVSNVLVVNKNGGDVGEDEAKKPYKYDCLDSENVKPVGEIELKKQQKASISSEENDSECTSPVMLDSRLVSPQNKPHRSWPGMSQSLEICEGLEEGSGHQYLSNCSDTEEEDRNQLSPGKYKALADCKRRGSEDLLVKNRDEIHLLHEDGEGQWLVKSLNRRKEGWIPVHSLQIVIGDYRFQNAKVAVTSLLENVQRLLNVKDPTSLVFHLVTFLYIVYSFSRISHTLLNPVGQQTETREQGDKSVIQAAAKPDSEAKTPAVAAVKKGKKHTDKTDRPVDDDSGEGSSMPPDTQSGVKPPDTQSEAEATDDTQSETEPTDRKSEAQPAATRSGARPTATRSGARPTAARAGDTIESFSLKDLRGLRKDYTRRPDESIISWLVRLWDAAGEATILDGTEARHLGSLSHDPVINQEMMREASPCSLWEQVLGTGPGKCGTKISVCRRSLYAANPVENH</sequence>
<dbReference type="Gene3D" id="1.20.900.10">
    <property type="entry name" value="Dbl homology (DH) domain"/>
    <property type="match status" value="1"/>
</dbReference>
<comment type="caution">
    <text evidence="8">The sequence shown here is derived from an EMBL/GenBank/DDBJ whole genome shotgun (WGS) entry which is preliminary data.</text>
</comment>
<feature type="domain" description="DH" evidence="7">
    <location>
        <begin position="25"/>
        <end position="145"/>
    </location>
</feature>
<dbReference type="InterPro" id="IPR000219">
    <property type="entry name" value="DH_dom"/>
</dbReference>
<dbReference type="SUPFAM" id="SSF47943">
    <property type="entry name" value="Retrovirus capsid protein, N-terminal core domain"/>
    <property type="match status" value="1"/>
</dbReference>